<name>A0ABT4CAF5_9ACTN</name>
<evidence type="ECO:0000259" key="4">
    <source>
        <dbReference type="PROSITE" id="PS00498"/>
    </source>
</evidence>
<dbReference type="SUPFAM" id="SSF48056">
    <property type="entry name" value="Di-copper centre-containing domain"/>
    <property type="match status" value="1"/>
</dbReference>
<proteinExistence type="predicted"/>
<dbReference type="PRINTS" id="PR00092">
    <property type="entry name" value="TYROSINASE"/>
</dbReference>
<feature type="domain" description="Tyrosinase copper-binding" evidence="3">
    <location>
        <begin position="51"/>
        <end position="68"/>
    </location>
</feature>
<dbReference type="PANTHER" id="PTHR11474">
    <property type="entry name" value="TYROSINASE FAMILY MEMBER"/>
    <property type="match status" value="1"/>
</dbReference>
<evidence type="ECO:0000313" key="6">
    <source>
        <dbReference type="Proteomes" id="UP001074726"/>
    </source>
</evidence>
<keyword evidence="2" id="KW-0186">Copper</keyword>
<evidence type="ECO:0000256" key="2">
    <source>
        <dbReference type="ARBA" id="ARBA00023008"/>
    </source>
</evidence>
<dbReference type="PANTHER" id="PTHR11474:SF76">
    <property type="entry name" value="SHKT DOMAIN-CONTAINING PROTEIN"/>
    <property type="match status" value="1"/>
</dbReference>
<comment type="caution">
    <text evidence="5">The sequence shown here is derived from an EMBL/GenBank/DDBJ whole genome shotgun (WGS) entry which is preliminary data.</text>
</comment>
<protein>
    <submittedName>
        <fullName evidence="5">Tyrosinase family protein</fullName>
    </submittedName>
</protein>
<dbReference type="Gene3D" id="1.10.1280.10">
    <property type="entry name" value="Di-copper center containing domain from catechol oxidase"/>
    <property type="match status" value="1"/>
</dbReference>
<evidence type="ECO:0000259" key="3">
    <source>
        <dbReference type="PROSITE" id="PS00497"/>
    </source>
</evidence>
<organism evidence="5 6">
    <name type="scientific">Nocardioides pini</name>
    <dbReference type="NCBI Taxonomy" id="2975053"/>
    <lineage>
        <taxon>Bacteria</taxon>
        <taxon>Bacillati</taxon>
        <taxon>Actinomycetota</taxon>
        <taxon>Actinomycetes</taxon>
        <taxon>Propionibacteriales</taxon>
        <taxon>Nocardioidaceae</taxon>
        <taxon>Nocardioides</taxon>
    </lineage>
</organism>
<reference evidence="5" key="1">
    <citation type="submission" date="2022-08" db="EMBL/GenBank/DDBJ databases">
        <title>Genome sequencing of Nocardioides sp. STR2.</title>
        <authorList>
            <person name="So Y."/>
        </authorList>
    </citation>
    <scope>NUCLEOTIDE SEQUENCE</scope>
    <source>
        <strain evidence="5">STR2</strain>
    </source>
</reference>
<dbReference type="Pfam" id="PF00264">
    <property type="entry name" value="Tyrosinase"/>
    <property type="match status" value="1"/>
</dbReference>
<gene>
    <name evidence="5" type="ORF">NYO98_06660</name>
</gene>
<evidence type="ECO:0000313" key="5">
    <source>
        <dbReference type="EMBL" id="MCY4725953.1"/>
    </source>
</evidence>
<dbReference type="PROSITE" id="PS00498">
    <property type="entry name" value="TYROSINASE_2"/>
    <property type="match status" value="1"/>
</dbReference>
<dbReference type="InterPro" id="IPR050316">
    <property type="entry name" value="Tyrosinase/Hemocyanin"/>
</dbReference>
<accession>A0ABT4CAF5</accession>
<dbReference type="EMBL" id="JAPPUX010000002">
    <property type="protein sequence ID" value="MCY4725953.1"/>
    <property type="molecule type" value="Genomic_DNA"/>
</dbReference>
<feature type="domain" description="Tyrosinase copper-binding" evidence="4">
    <location>
        <begin position="200"/>
        <end position="211"/>
    </location>
</feature>
<dbReference type="Proteomes" id="UP001074726">
    <property type="component" value="Unassembled WGS sequence"/>
</dbReference>
<keyword evidence="1" id="KW-0479">Metal-binding</keyword>
<dbReference type="InterPro" id="IPR008922">
    <property type="entry name" value="Di-copper_centre_dom_sf"/>
</dbReference>
<keyword evidence="6" id="KW-1185">Reference proteome</keyword>
<sequence length="260" mass="29052">MGTRLDATALPPEGAAALRRAYARAYGIRDERGYGHHAGLHGLPLPAWCPHHTLLFLPWHRAYLYFFERALKDLEPGADLPWWDWTSTTSHSEGLPSAYRRTAARVNTNPLATGPVPLSVADLERFRRDPVNRGAISGGALPWTLRDPGVPDELPRAQTLRRALASRSFADFSVLVEGIHASVHTWVGGAMTLISVAAYDPLFWAHHAMIDRLWYLWQLRTQGLPPAHLLDQALPPFPMTVRETLDISRLGYDYAVTVVQ</sequence>
<evidence type="ECO:0000256" key="1">
    <source>
        <dbReference type="ARBA" id="ARBA00022723"/>
    </source>
</evidence>
<dbReference type="PROSITE" id="PS00497">
    <property type="entry name" value="TYROSINASE_1"/>
    <property type="match status" value="1"/>
</dbReference>
<dbReference type="InterPro" id="IPR002227">
    <property type="entry name" value="Tyrosinase_Cu-bd"/>
</dbReference>
<dbReference type="RefSeq" id="WP_268110773.1">
    <property type="nucleotide sequence ID" value="NZ_JAPPUX010000002.1"/>
</dbReference>